<dbReference type="Pfam" id="PF01841">
    <property type="entry name" value="Transglut_core"/>
    <property type="match status" value="1"/>
</dbReference>
<evidence type="ECO:0000256" key="1">
    <source>
        <dbReference type="SAM" id="SignalP"/>
    </source>
</evidence>
<dbReference type="InterPro" id="IPR024618">
    <property type="entry name" value="DUF3857"/>
</dbReference>
<keyword evidence="1" id="KW-0732">Signal</keyword>
<feature type="domain" description="Transglutaminase-like" evidence="2">
    <location>
        <begin position="296"/>
        <end position="361"/>
    </location>
</feature>
<dbReference type="Gene3D" id="3.10.620.30">
    <property type="match status" value="1"/>
</dbReference>
<evidence type="ECO:0000313" key="5">
    <source>
        <dbReference type="Proteomes" id="UP000010796"/>
    </source>
</evidence>
<dbReference type="Gene3D" id="2.60.120.1130">
    <property type="match status" value="1"/>
</dbReference>
<feature type="chain" id="PRO_5003942023" evidence="1">
    <location>
        <begin position="28"/>
        <end position="654"/>
    </location>
</feature>
<feature type="signal peptide" evidence="1">
    <location>
        <begin position="1"/>
        <end position="27"/>
    </location>
</feature>
<dbReference type="Proteomes" id="UP000010796">
    <property type="component" value="Chromosome"/>
</dbReference>
<dbReference type="Pfam" id="PF12969">
    <property type="entry name" value="DUF3857"/>
    <property type="match status" value="1"/>
</dbReference>
<name>L0FXT0_ECHVK</name>
<accession>L0FXT0</accession>
<evidence type="ECO:0000313" key="4">
    <source>
        <dbReference type="EMBL" id="AGA77863.1"/>
    </source>
</evidence>
<dbReference type="SUPFAM" id="SSF54001">
    <property type="entry name" value="Cysteine proteinases"/>
    <property type="match status" value="1"/>
</dbReference>
<sequence length="654" mass="74999">MNYSIKCQGWAVLTMAILILFTATSNAQEIKLGKYSQKELDMTSCSFEPEASAIVLGEQGISFFSNSHLVTEIKRRIKVFDSEKAKDHADITIRYYVGEDGDLESISGLKAQVMNYENGKEETTKLSKRDFYDSDLGNGHKEIRFTFPDVKAGSILEYEYKVYSKSITFLDGWSFQNKIPTIFSRYKIDIPEHLDYRFLGQGENFVLANQNKENKYGENEWVLTNLRSIKPEPYMSNFVDYLDRIEFQLAGYKDFSNNGLYESYLGSWQKLADELFSIDDFKSYFRNNVAKDLQEIKVEGEDDFSKAAYIYQYIKDNYKLNDERGFVPTQTAKRLMDGKIGSETDLNLLFMAMLRAHGIQADPLLISSKGNGRSYLVQFPFVTQFNRLIVQVLVDDKPVYADTSEEHLPFGYLPLNNHVKGGFLVMEENSGLIDVTLEHQSGIKQMVDITFNQDTAHYNHAVRYLDYDAVDFLKENEGVDLEDAQSWFALEETAAVEEFNVEKSLEKYLKVESTFEVSKPFDASAEMLLVNPIIVSRHKENPFKVDERNFPVDFNYLVSDNYIATIHVPEGYVLDDFPEQLAISMPGGVAKFMYLPQASEATNILRINVLFDVKSEIVYASEYQGLKTFMEFMVNKLQEPVILKKKPALISEAE</sequence>
<dbReference type="RefSeq" id="WP_015265426.1">
    <property type="nucleotide sequence ID" value="NC_019904.1"/>
</dbReference>
<keyword evidence="5" id="KW-1185">Reference proteome</keyword>
<dbReference type="EMBL" id="CP003346">
    <property type="protein sequence ID" value="AGA77863.1"/>
    <property type="molecule type" value="Genomic_DNA"/>
</dbReference>
<dbReference type="STRING" id="926556.Echvi_1598"/>
<gene>
    <name evidence="4" type="ordered locus">Echvi_1598</name>
</gene>
<evidence type="ECO:0000259" key="2">
    <source>
        <dbReference type="Pfam" id="PF01841"/>
    </source>
</evidence>
<evidence type="ECO:0000259" key="3">
    <source>
        <dbReference type="Pfam" id="PF12969"/>
    </source>
</evidence>
<dbReference type="PATRIC" id="fig|926556.3.peg.1701"/>
<feature type="domain" description="DUF3857" evidence="3">
    <location>
        <begin position="70"/>
        <end position="227"/>
    </location>
</feature>
<dbReference type="InterPro" id="IPR038765">
    <property type="entry name" value="Papain-like_cys_pep_sf"/>
</dbReference>
<dbReference type="AlphaFoldDB" id="L0FXT0"/>
<organism evidence="4 5">
    <name type="scientific">Echinicola vietnamensis (strain DSM 17526 / LMG 23754 / KMM 6221)</name>
    <dbReference type="NCBI Taxonomy" id="926556"/>
    <lineage>
        <taxon>Bacteria</taxon>
        <taxon>Pseudomonadati</taxon>
        <taxon>Bacteroidota</taxon>
        <taxon>Cytophagia</taxon>
        <taxon>Cytophagales</taxon>
        <taxon>Cyclobacteriaceae</taxon>
        <taxon>Echinicola</taxon>
    </lineage>
</organism>
<dbReference type="eggNOG" id="COG1305">
    <property type="taxonomic scope" value="Bacteria"/>
</dbReference>
<dbReference type="InterPro" id="IPR002931">
    <property type="entry name" value="Transglutaminase-like"/>
</dbReference>
<dbReference type="KEGG" id="evi:Echvi_1598"/>
<protein>
    <submittedName>
        <fullName evidence="4">Transglutaminase-like superfamily protein</fullName>
    </submittedName>
</protein>
<reference evidence="5" key="1">
    <citation type="submission" date="2012-02" db="EMBL/GenBank/DDBJ databases">
        <title>The complete genome of Echinicola vietnamensis DSM 17526.</title>
        <authorList>
            <person name="Lucas S."/>
            <person name="Copeland A."/>
            <person name="Lapidus A."/>
            <person name="Glavina del Rio T."/>
            <person name="Dalin E."/>
            <person name="Tice H."/>
            <person name="Bruce D."/>
            <person name="Goodwin L."/>
            <person name="Pitluck S."/>
            <person name="Peters L."/>
            <person name="Ovchinnikova G."/>
            <person name="Teshima H."/>
            <person name="Kyrpides N."/>
            <person name="Mavromatis K."/>
            <person name="Ivanova N."/>
            <person name="Brettin T."/>
            <person name="Detter J.C."/>
            <person name="Han C."/>
            <person name="Larimer F."/>
            <person name="Land M."/>
            <person name="Hauser L."/>
            <person name="Markowitz V."/>
            <person name="Cheng J.-F."/>
            <person name="Hugenholtz P."/>
            <person name="Woyke T."/>
            <person name="Wu D."/>
            <person name="Brambilla E."/>
            <person name="Klenk H.-P."/>
            <person name="Eisen J.A."/>
        </authorList>
    </citation>
    <scope>NUCLEOTIDE SEQUENCE [LARGE SCALE GENOMIC DNA]</scope>
    <source>
        <strain evidence="5">DSM 17526 / LMG 23754 / KMM 6221</strain>
    </source>
</reference>
<proteinExistence type="predicted"/>
<dbReference type="HOGENOM" id="CLU_026364_0_0_10"/>
<dbReference type="Gene3D" id="2.60.40.3140">
    <property type="match status" value="1"/>
</dbReference>